<accession>A0A6B0U0F3</accession>
<dbReference type="AlphaFoldDB" id="A0A6B0U0F3"/>
<feature type="compositionally biased region" description="Basic residues" evidence="1">
    <location>
        <begin position="58"/>
        <end position="67"/>
    </location>
</feature>
<dbReference type="EMBL" id="GIFC01000157">
    <property type="protein sequence ID" value="MXU82240.1"/>
    <property type="molecule type" value="Transcribed_RNA"/>
</dbReference>
<evidence type="ECO:0000256" key="2">
    <source>
        <dbReference type="SAM" id="SignalP"/>
    </source>
</evidence>
<organism evidence="3">
    <name type="scientific">Ixodes ricinus</name>
    <name type="common">Common tick</name>
    <name type="synonym">Acarus ricinus</name>
    <dbReference type="NCBI Taxonomy" id="34613"/>
    <lineage>
        <taxon>Eukaryota</taxon>
        <taxon>Metazoa</taxon>
        <taxon>Ecdysozoa</taxon>
        <taxon>Arthropoda</taxon>
        <taxon>Chelicerata</taxon>
        <taxon>Arachnida</taxon>
        <taxon>Acari</taxon>
        <taxon>Parasitiformes</taxon>
        <taxon>Ixodida</taxon>
        <taxon>Ixodoidea</taxon>
        <taxon>Ixodidae</taxon>
        <taxon>Ixodinae</taxon>
        <taxon>Ixodes</taxon>
    </lineage>
</organism>
<evidence type="ECO:0000256" key="1">
    <source>
        <dbReference type="SAM" id="MobiDB-lite"/>
    </source>
</evidence>
<reference evidence="3" key="1">
    <citation type="submission" date="2019-12" db="EMBL/GenBank/DDBJ databases">
        <title>An insight into the sialome of adult female Ixodes ricinus ticks feeding for 6 days.</title>
        <authorList>
            <person name="Perner J."/>
            <person name="Ribeiro J.M.C."/>
        </authorList>
    </citation>
    <scope>NUCLEOTIDE SEQUENCE</scope>
    <source>
        <strain evidence="3">Semi-engorged</strain>
        <tissue evidence="3">Salivary glands</tissue>
    </source>
</reference>
<keyword evidence="2" id="KW-0732">Signal</keyword>
<sequence length="67" mass="7186">MAGDICRCIVHLCIPSLLAKVTVLQTAQTDPPTAASRIACTRGRRHSIAVSPGSRRENRSKRGNGVM</sequence>
<evidence type="ECO:0000313" key="3">
    <source>
        <dbReference type="EMBL" id="MXU82240.1"/>
    </source>
</evidence>
<feature type="chain" id="PRO_5025442385" evidence="2">
    <location>
        <begin position="20"/>
        <end position="67"/>
    </location>
</feature>
<feature type="region of interest" description="Disordered" evidence="1">
    <location>
        <begin position="45"/>
        <end position="67"/>
    </location>
</feature>
<proteinExistence type="predicted"/>
<protein>
    <submittedName>
        <fullName evidence="3">Putative secreted protein</fullName>
    </submittedName>
</protein>
<feature type="signal peptide" evidence="2">
    <location>
        <begin position="1"/>
        <end position="19"/>
    </location>
</feature>
<name>A0A6B0U0F3_IXORI</name>